<keyword evidence="2" id="KW-0687">Ribonucleoprotein</keyword>
<reference evidence="4 5" key="1">
    <citation type="submission" date="2020-09" db="EMBL/GenBank/DDBJ databases">
        <title>De no assembly of potato wild relative species, Solanum commersonii.</title>
        <authorList>
            <person name="Cho K."/>
        </authorList>
    </citation>
    <scope>NUCLEOTIDE SEQUENCE [LARGE SCALE GENOMIC DNA]</scope>
    <source>
        <strain evidence="4">LZ3.2</strain>
        <tissue evidence="4">Leaf</tissue>
    </source>
</reference>
<organism evidence="4 5">
    <name type="scientific">Solanum commersonii</name>
    <name type="common">Commerson's wild potato</name>
    <name type="synonym">Commerson's nightshade</name>
    <dbReference type="NCBI Taxonomy" id="4109"/>
    <lineage>
        <taxon>Eukaryota</taxon>
        <taxon>Viridiplantae</taxon>
        <taxon>Streptophyta</taxon>
        <taxon>Embryophyta</taxon>
        <taxon>Tracheophyta</taxon>
        <taxon>Spermatophyta</taxon>
        <taxon>Magnoliopsida</taxon>
        <taxon>eudicotyledons</taxon>
        <taxon>Gunneridae</taxon>
        <taxon>Pentapetalae</taxon>
        <taxon>asterids</taxon>
        <taxon>lamiids</taxon>
        <taxon>Solanales</taxon>
        <taxon>Solanaceae</taxon>
        <taxon>Solanoideae</taxon>
        <taxon>Solaneae</taxon>
        <taxon>Solanum</taxon>
    </lineage>
</organism>
<dbReference type="InterPro" id="IPR045223">
    <property type="entry name" value="RACK1-like"/>
</dbReference>
<dbReference type="InterPro" id="IPR001680">
    <property type="entry name" value="WD40_rpt"/>
</dbReference>
<keyword evidence="3" id="KW-0853">WD repeat</keyword>
<name>A0A9J5X0P2_SOLCO</name>
<dbReference type="PANTHER" id="PTHR19868">
    <property type="entry name" value="RECEPTOR FOR ACTIVATED PROTEIN KINASE C RACK1"/>
    <property type="match status" value="1"/>
</dbReference>
<evidence type="ECO:0000256" key="1">
    <source>
        <dbReference type="ARBA" id="ARBA00007253"/>
    </source>
</evidence>
<dbReference type="Pfam" id="PF00400">
    <property type="entry name" value="WD40"/>
    <property type="match status" value="1"/>
</dbReference>
<gene>
    <name evidence="4" type="ORF">H5410_051347</name>
</gene>
<dbReference type="SUPFAM" id="SSF50978">
    <property type="entry name" value="WD40 repeat-like"/>
    <property type="match status" value="1"/>
</dbReference>
<comment type="caution">
    <text evidence="4">The sequence shown here is derived from an EMBL/GenBank/DDBJ whole genome shotgun (WGS) entry which is preliminary data.</text>
</comment>
<dbReference type="AlphaFoldDB" id="A0A9J5X0P2"/>
<keyword evidence="5" id="KW-1185">Reference proteome</keyword>
<proteinExistence type="inferred from homology"/>
<evidence type="ECO:0000256" key="3">
    <source>
        <dbReference type="PROSITE-ProRule" id="PRU00221"/>
    </source>
</evidence>
<dbReference type="OrthoDB" id="1679703at2759"/>
<dbReference type="EMBL" id="JACXVP010000010">
    <property type="protein sequence ID" value="KAG5580720.1"/>
    <property type="molecule type" value="Genomic_DNA"/>
</dbReference>
<dbReference type="GO" id="GO:0043022">
    <property type="term" value="F:ribosome binding"/>
    <property type="evidence" value="ECO:0007669"/>
    <property type="project" value="InterPro"/>
</dbReference>
<dbReference type="Gene3D" id="2.130.10.10">
    <property type="entry name" value="YVTN repeat-like/Quinoprotein amine dehydrogenase"/>
    <property type="match status" value="1"/>
</dbReference>
<dbReference type="Proteomes" id="UP000824120">
    <property type="component" value="Chromosome 10"/>
</dbReference>
<evidence type="ECO:0000313" key="5">
    <source>
        <dbReference type="Proteomes" id="UP000824120"/>
    </source>
</evidence>
<dbReference type="PROSITE" id="PS50082">
    <property type="entry name" value="WD_REPEATS_2"/>
    <property type="match status" value="1"/>
</dbReference>
<protein>
    <submittedName>
        <fullName evidence="4">Uncharacterized protein</fullName>
    </submittedName>
</protein>
<dbReference type="InterPro" id="IPR015943">
    <property type="entry name" value="WD40/YVTN_repeat-like_dom_sf"/>
</dbReference>
<sequence>MAQESLILRGTMKSHTDWVTSIATPIDNSDMIVTSSKDKSIIVWSLTKDGAQYDISRRRLSCHDHFV</sequence>
<evidence type="ECO:0000313" key="4">
    <source>
        <dbReference type="EMBL" id="KAG5580720.1"/>
    </source>
</evidence>
<dbReference type="GO" id="GO:1990904">
    <property type="term" value="C:ribonucleoprotein complex"/>
    <property type="evidence" value="ECO:0007669"/>
    <property type="project" value="UniProtKB-KW"/>
</dbReference>
<comment type="similarity">
    <text evidence="1">Belongs to the WD repeat G protein beta family. Ribosomal protein RACK1 subfamily.</text>
</comment>
<accession>A0A9J5X0P2</accession>
<feature type="repeat" description="WD" evidence="3">
    <location>
        <begin position="12"/>
        <end position="46"/>
    </location>
</feature>
<dbReference type="InterPro" id="IPR036322">
    <property type="entry name" value="WD40_repeat_dom_sf"/>
</dbReference>
<dbReference type="PROSITE" id="PS50294">
    <property type="entry name" value="WD_REPEATS_REGION"/>
    <property type="match status" value="1"/>
</dbReference>
<dbReference type="GO" id="GO:0045182">
    <property type="term" value="F:translation regulator activity"/>
    <property type="evidence" value="ECO:0007669"/>
    <property type="project" value="InterPro"/>
</dbReference>
<dbReference type="SMART" id="SM00320">
    <property type="entry name" value="WD40"/>
    <property type="match status" value="1"/>
</dbReference>
<evidence type="ECO:0000256" key="2">
    <source>
        <dbReference type="ARBA" id="ARBA00023274"/>
    </source>
</evidence>